<evidence type="ECO:0000313" key="3">
    <source>
        <dbReference type="Proteomes" id="UP001197378"/>
    </source>
</evidence>
<keyword evidence="1" id="KW-1133">Transmembrane helix</keyword>
<dbReference type="Proteomes" id="UP001197378">
    <property type="component" value="Unassembled WGS sequence"/>
</dbReference>
<organism evidence="2 3">
    <name type="scientific">Igneacidithiobacillus copahuensis</name>
    <dbReference type="NCBI Taxonomy" id="2724909"/>
    <lineage>
        <taxon>Bacteria</taxon>
        <taxon>Pseudomonadati</taxon>
        <taxon>Pseudomonadota</taxon>
        <taxon>Acidithiobacillia</taxon>
        <taxon>Acidithiobacillales</taxon>
        <taxon>Acidithiobacillaceae</taxon>
        <taxon>Igneacidithiobacillus</taxon>
    </lineage>
</organism>
<reference evidence="2" key="1">
    <citation type="journal article" date="2021" name="ISME J.">
        <title>Genomic evolution of the class Acidithiobacillia: deep-branching Proteobacteria living in extreme acidic conditions.</title>
        <authorList>
            <person name="Moya-Beltran A."/>
            <person name="Beard S."/>
            <person name="Rojas-Villalobos C."/>
            <person name="Issotta F."/>
            <person name="Gallardo Y."/>
            <person name="Ulloa R."/>
            <person name="Giaveno A."/>
            <person name="Degli Esposti M."/>
            <person name="Johnson D.B."/>
            <person name="Quatrini R."/>
        </authorList>
    </citation>
    <scope>NUCLEOTIDE SEQUENCE</scope>
    <source>
        <strain evidence="2">VAN18-1</strain>
    </source>
</reference>
<dbReference type="AlphaFoldDB" id="A0AAE2YQG5"/>
<keyword evidence="1" id="KW-0812">Transmembrane</keyword>
<keyword evidence="1" id="KW-0472">Membrane</keyword>
<feature type="transmembrane region" description="Helical" evidence="1">
    <location>
        <begin position="156"/>
        <end position="176"/>
    </location>
</feature>
<proteinExistence type="predicted"/>
<comment type="caution">
    <text evidence="2">The sequence shown here is derived from an EMBL/GenBank/DDBJ whole genome shotgun (WGS) entry which is preliminary data.</text>
</comment>
<feature type="transmembrane region" description="Helical" evidence="1">
    <location>
        <begin position="64"/>
        <end position="85"/>
    </location>
</feature>
<sequence>MQAYNGSAGAAAFWVMYWMMRDGYGLATMLRAARGAVGKDTSSNWEAQELARAYFLRCIAFPRWASLLMMPLVIGVLACFVGTLATGNPRGGFVDGEMACVALLALIALLPLREPRKAMLDSLLAGDGGRRVRAMIRDIRVSQPMRWLDVTSLRPSWIGLGFFASALIGGMLVNLSGMLQELSVPTTVSLWILTSANLFAIPIFIGFSAIGLFPWPTGTVPDKDYYPLLVLKRAAGVA</sequence>
<keyword evidence="3" id="KW-1185">Reference proteome</keyword>
<evidence type="ECO:0000256" key="1">
    <source>
        <dbReference type="SAM" id="Phobius"/>
    </source>
</evidence>
<accession>A0AAE2YQG5</accession>
<name>A0AAE2YQG5_9PROT</name>
<dbReference type="EMBL" id="JAAXYO010000146">
    <property type="protein sequence ID" value="MBU2788401.1"/>
    <property type="molecule type" value="Genomic_DNA"/>
</dbReference>
<protein>
    <submittedName>
        <fullName evidence="2">Uncharacterized protein</fullName>
    </submittedName>
</protein>
<feature type="transmembrane region" description="Helical" evidence="1">
    <location>
        <begin position="188"/>
        <end position="213"/>
    </location>
</feature>
<evidence type="ECO:0000313" key="2">
    <source>
        <dbReference type="EMBL" id="MBU2788401.1"/>
    </source>
</evidence>
<dbReference type="RefSeq" id="WP_215870292.1">
    <property type="nucleotide sequence ID" value="NZ_JAAXYO010000146.1"/>
</dbReference>
<gene>
    <name evidence="2" type="ORF">HFQ13_09330</name>
</gene>